<feature type="region of interest" description="Disordered" evidence="2">
    <location>
        <begin position="442"/>
        <end position="464"/>
    </location>
</feature>
<evidence type="ECO:0000256" key="2">
    <source>
        <dbReference type="SAM" id="MobiDB-lite"/>
    </source>
</evidence>
<gene>
    <name evidence="3" type="primary">Exo5</name>
    <name evidence="3" type="ORF">Hypma_015917</name>
</gene>
<dbReference type="GO" id="GO:0036297">
    <property type="term" value="P:interstrand cross-link repair"/>
    <property type="evidence" value="ECO:0007669"/>
    <property type="project" value="TreeGrafter"/>
</dbReference>
<reference evidence="3" key="1">
    <citation type="submission" date="2018-04" db="EMBL/GenBank/DDBJ databases">
        <title>Whole genome sequencing of Hypsizygus marmoreus.</title>
        <authorList>
            <person name="Choi I.-G."/>
            <person name="Min B."/>
            <person name="Kim J.-G."/>
            <person name="Kim S."/>
            <person name="Oh Y.-L."/>
            <person name="Kong W.-S."/>
            <person name="Park H."/>
            <person name="Jeong J."/>
            <person name="Song E.-S."/>
        </authorList>
    </citation>
    <scope>NUCLEOTIDE SEQUENCE [LARGE SCALE GENOMIC DNA]</scope>
    <source>
        <strain evidence="3">51987-8</strain>
    </source>
</reference>
<dbReference type="Proteomes" id="UP000076154">
    <property type="component" value="Unassembled WGS sequence"/>
</dbReference>
<keyword evidence="3" id="KW-0540">Nuclease</keyword>
<evidence type="ECO:0000313" key="4">
    <source>
        <dbReference type="Proteomes" id="UP000076154"/>
    </source>
</evidence>
<organism evidence="3 4">
    <name type="scientific">Hypsizygus marmoreus</name>
    <name type="common">White beech mushroom</name>
    <name type="synonym">Agaricus marmoreus</name>
    <dbReference type="NCBI Taxonomy" id="39966"/>
    <lineage>
        <taxon>Eukaryota</taxon>
        <taxon>Fungi</taxon>
        <taxon>Dikarya</taxon>
        <taxon>Basidiomycota</taxon>
        <taxon>Agaricomycotina</taxon>
        <taxon>Agaricomycetes</taxon>
        <taxon>Agaricomycetidae</taxon>
        <taxon>Agaricales</taxon>
        <taxon>Tricholomatineae</taxon>
        <taxon>Lyophyllaceae</taxon>
        <taxon>Hypsizygus</taxon>
    </lineage>
</organism>
<dbReference type="GO" id="GO:0045145">
    <property type="term" value="F:single-stranded DNA 5'-3' DNA exonuclease activity"/>
    <property type="evidence" value="ECO:0007669"/>
    <property type="project" value="InterPro"/>
</dbReference>
<dbReference type="PANTHER" id="PTHR14464:SF4">
    <property type="entry name" value="EXONUCLEASE V"/>
    <property type="match status" value="1"/>
</dbReference>
<dbReference type="EMBL" id="LUEZ02000010">
    <property type="protein sequence ID" value="RDB28371.1"/>
    <property type="molecule type" value="Genomic_DNA"/>
</dbReference>
<evidence type="ECO:0000313" key="3">
    <source>
        <dbReference type="EMBL" id="RDB28371.1"/>
    </source>
</evidence>
<dbReference type="AlphaFoldDB" id="A0A369K173"/>
<keyword evidence="3" id="KW-0378">Hydrolase</keyword>
<evidence type="ECO:0000256" key="1">
    <source>
        <dbReference type="ARBA" id="ARBA00009797"/>
    </source>
</evidence>
<feature type="region of interest" description="Disordered" evidence="2">
    <location>
        <begin position="208"/>
        <end position="236"/>
    </location>
</feature>
<dbReference type="InterPro" id="IPR019190">
    <property type="entry name" value="EXOV"/>
</dbReference>
<dbReference type="FunCoup" id="A0A369K173">
    <property type="interactions" value="188"/>
</dbReference>
<sequence>MSDNSDDYAAFDFSEFTEDDFKQIDADLAQERGGPSVTIEVEQPDRSEVPAIATRYEKQRQSELSPLERFRPHGVLFVTDLASLAWCEVQFDYGLRQRRSKSITTRPKSFVSAQGKEITVDKAVALRNDETTKQGKAIHKALEREIRLEDLEVDITSEEELWGLRLVNMLASLRCIILEGFTREMPVLGIMHGQVIVGIIDEVVRRPQQHAKRPAGQTHSTPKSKRSKRTPSPSQPLITEFIPEMSEDVSSACNLGSVSLAQQASTSGDITPSRSLRSSYKHTLQLIDTKTRRTNSLPSYDDTLASRIQLMLYHRLLEELISTSKPYDFTPIWARLELNSSRRFSTKFLIQSGLITENDSRTTSCLDDLSKAWIEMVHELDVPGVDNVLQLIYRLQPQTSNWKRKNKGKTRAQPRSSHLNLVVSQEELDLARAIEASLKDRFPDAIQTDTPESRENTEGETNNSIPIAAQYGPVVAEGSALQRRIVEGALDGTDFGATTPLVNEQLVEESENITVDAMTIIGTKEFNYDEVLLQDHVNHVLKWWRGDREPQGVSLAQSRRCFSCEYEANCEWREKKAMEIRKGGQDRQQP</sequence>
<dbReference type="GO" id="GO:0005634">
    <property type="term" value="C:nucleus"/>
    <property type="evidence" value="ECO:0007669"/>
    <property type="project" value="TreeGrafter"/>
</dbReference>
<accession>A0A369K173</accession>
<comment type="similarity">
    <text evidence="1">Belongs to the EXO5 family.</text>
</comment>
<protein>
    <submittedName>
        <fullName evidence="3">Exonuclease V</fullName>
    </submittedName>
</protein>
<name>A0A369K173_HYPMA</name>
<keyword evidence="4" id="KW-1185">Reference proteome</keyword>
<dbReference type="GO" id="GO:0005739">
    <property type="term" value="C:mitochondrion"/>
    <property type="evidence" value="ECO:0007669"/>
    <property type="project" value="TreeGrafter"/>
</dbReference>
<dbReference type="PANTHER" id="PTHR14464">
    <property type="entry name" value="EXONUCLEASE V"/>
    <property type="match status" value="1"/>
</dbReference>
<comment type="caution">
    <text evidence="3">The sequence shown here is derived from an EMBL/GenBank/DDBJ whole genome shotgun (WGS) entry which is preliminary data.</text>
</comment>
<dbReference type="Pfam" id="PF09810">
    <property type="entry name" value="Exo5"/>
    <property type="match status" value="2"/>
</dbReference>
<proteinExistence type="inferred from homology"/>
<dbReference type="InParanoid" id="A0A369K173"/>
<keyword evidence="3" id="KW-0269">Exonuclease</keyword>
<dbReference type="OrthoDB" id="354769at2759"/>